<organism evidence="8 9">
    <name type="scientific">Gossypium arboreum</name>
    <name type="common">Tree cotton</name>
    <name type="synonym">Gossypium nanking</name>
    <dbReference type="NCBI Taxonomy" id="29729"/>
    <lineage>
        <taxon>Eukaryota</taxon>
        <taxon>Viridiplantae</taxon>
        <taxon>Streptophyta</taxon>
        <taxon>Embryophyta</taxon>
        <taxon>Tracheophyta</taxon>
        <taxon>Spermatophyta</taxon>
        <taxon>Magnoliopsida</taxon>
        <taxon>eudicotyledons</taxon>
        <taxon>Gunneridae</taxon>
        <taxon>Pentapetalae</taxon>
        <taxon>rosids</taxon>
        <taxon>malvids</taxon>
        <taxon>Malvales</taxon>
        <taxon>Malvaceae</taxon>
        <taxon>Malvoideae</taxon>
        <taxon>Gossypium</taxon>
    </lineage>
</organism>
<keyword evidence="9" id="KW-1185">Reference proteome</keyword>
<gene>
    <name evidence="8" type="ORF">PVK06_014024</name>
</gene>
<keyword evidence="6" id="KW-0472">Membrane</keyword>
<evidence type="ECO:0000256" key="4">
    <source>
        <dbReference type="ARBA" id="ARBA00022968"/>
    </source>
</evidence>
<dbReference type="InterPro" id="IPR040911">
    <property type="entry name" value="Exostosin_GT47"/>
</dbReference>
<sequence>MADPSCTIPFFVYPSIFLILFFTSINHHYRLYSFSSVISNHTKVSRENYSDISNSQTPNISSAPDFHNDVQKKSQIEVLEEELAMAREAIRAASRSRSYTSNRPESYVPKGSVYRNPYAFHQSHIEMQKLFRVWTYKEGDSPLFHNGPVNDIYSIEGQFIDELESDISPFLARSADEALAFFLPVSVVNIIKYVYRPYTNYSRERLQHIVKDYIGIVSSRYPYWNRSNGADHFMISCHDWAPDVSAKDPKLFKNFIRVLCNANSSEGFKPERDVSMPEVYIRFGALAQSQKNRPPNNRSILAFFAGGEHGDVRKILFKYWEKKDNDIRVFRYLPKTLNYTELISRSKFCLCPSGYEVASPRVVESILSGCVPVIVSDHYVLPFSDVLDWSKFSVYVPIAKIPEIKTILQGISEEEYLEKQRKVLKKETKKLSKEQVLEQGLARARASIRSAAIARIVRTAFFMNDNDVPVGDVYRNPSTFYQSYVEMERRFKVYVYSEGELPIVHDGPCKNLYTIEGRFIHEMEHGAKRFRTNDPQRAHVYFMPFSVAWMVKYIYTPLSFDITPLKHFVSDYVKVISIKYPFWNRTHGADHFMLACHDWGPHASQGNSLLYNNSIRVLCNANISEGFNPQKDVSLPEISLIGGYLSHKLIHPPPPNTSRPYFAFFAGGLHGPIRPYLLQHWKGRDNDMQVYEYLPKNKDYYSYMLESKFCLCPSGYEVASPRIVEAIYSGCVPVILSDNYVLPFSDVLQWEAFSVQVETTKIPRLKEILSAIPEEKYRKLQEGVIVVRRHFMLNRPPKRFDVFHMILHSIWVRRINARPNSNRS</sequence>
<evidence type="ECO:0000256" key="3">
    <source>
        <dbReference type="ARBA" id="ARBA00022676"/>
    </source>
</evidence>
<dbReference type="PANTHER" id="PTHR11062">
    <property type="entry name" value="EXOSTOSIN HEPARAN SULFATE GLYCOSYLTRANSFERASE -RELATED"/>
    <property type="match status" value="1"/>
</dbReference>
<keyword evidence="6" id="KW-1133">Transmembrane helix</keyword>
<accession>A0ABR0PT99</accession>
<dbReference type="PANTHER" id="PTHR11062:SF337">
    <property type="entry name" value="OS04G0109900 PROTEIN"/>
    <property type="match status" value="1"/>
</dbReference>
<keyword evidence="4" id="KW-0735">Signal-anchor</keyword>
<keyword evidence="3" id="KW-0328">Glycosyltransferase</keyword>
<feature type="domain" description="Exostosin GT47" evidence="7">
    <location>
        <begin position="113"/>
        <end position="410"/>
    </location>
</feature>
<evidence type="ECO:0000256" key="2">
    <source>
        <dbReference type="ARBA" id="ARBA00010271"/>
    </source>
</evidence>
<evidence type="ECO:0000313" key="9">
    <source>
        <dbReference type="Proteomes" id="UP001358586"/>
    </source>
</evidence>
<keyword evidence="5" id="KW-0333">Golgi apparatus</keyword>
<name>A0ABR0PT99_GOSAR</name>
<evidence type="ECO:0000256" key="6">
    <source>
        <dbReference type="SAM" id="Phobius"/>
    </source>
</evidence>
<keyword evidence="6" id="KW-0812">Transmembrane</keyword>
<comment type="similarity">
    <text evidence="2">Belongs to the glycosyltransferase 47 family.</text>
</comment>
<dbReference type="InterPro" id="IPR004263">
    <property type="entry name" value="Exostosin"/>
</dbReference>
<proteinExistence type="inferred from homology"/>
<evidence type="ECO:0000313" key="8">
    <source>
        <dbReference type="EMBL" id="KAK5830230.1"/>
    </source>
</evidence>
<protein>
    <recommendedName>
        <fullName evidence="7">Exostosin GT47 domain-containing protein</fullName>
    </recommendedName>
</protein>
<evidence type="ECO:0000256" key="5">
    <source>
        <dbReference type="ARBA" id="ARBA00023034"/>
    </source>
</evidence>
<dbReference type="Pfam" id="PF03016">
    <property type="entry name" value="Exostosin_GT47"/>
    <property type="match status" value="2"/>
</dbReference>
<feature type="transmembrane region" description="Helical" evidence="6">
    <location>
        <begin position="6"/>
        <end position="25"/>
    </location>
</feature>
<dbReference type="Proteomes" id="UP001358586">
    <property type="component" value="Chromosome 5"/>
</dbReference>
<reference evidence="8 9" key="1">
    <citation type="submission" date="2023-03" db="EMBL/GenBank/DDBJ databases">
        <title>WGS of Gossypium arboreum.</title>
        <authorList>
            <person name="Yu D."/>
        </authorList>
    </citation>
    <scope>NUCLEOTIDE SEQUENCE [LARGE SCALE GENOMIC DNA]</scope>
    <source>
        <tissue evidence="8">Leaf</tissue>
    </source>
</reference>
<keyword evidence="3" id="KW-0808">Transferase</keyword>
<evidence type="ECO:0000259" key="7">
    <source>
        <dbReference type="Pfam" id="PF03016"/>
    </source>
</evidence>
<dbReference type="EMBL" id="JARKNE010000005">
    <property type="protein sequence ID" value="KAK5830230.1"/>
    <property type="molecule type" value="Genomic_DNA"/>
</dbReference>
<comment type="subcellular location">
    <subcellularLocation>
        <location evidence="1">Golgi apparatus membrane</location>
        <topology evidence="1">Single-pass type II membrane protein</topology>
    </subcellularLocation>
</comment>
<dbReference type="Gene3D" id="3.40.50.2000">
    <property type="entry name" value="Glycogen Phosphorylase B"/>
    <property type="match status" value="1"/>
</dbReference>
<comment type="caution">
    <text evidence="8">The sequence shown here is derived from an EMBL/GenBank/DDBJ whole genome shotgun (WGS) entry which is preliminary data.</text>
</comment>
<evidence type="ECO:0000256" key="1">
    <source>
        <dbReference type="ARBA" id="ARBA00004323"/>
    </source>
</evidence>
<feature type="domain" description="Exostosin GT47" evidence="7">
    <location>
        <begin position="488"/>
        <end position="771"/>
    </location>
</feature>